<feature type="compositionally biased region" description="Polar residues" evidence="1">
    <location>
        <begin position="448"/>
        <end position="469"/>
    </location>
</feature>
<organism evidence="2 3">
    <name type="scientific">Triparma columacea</name>
    <dbReference type="NCBI Taxonomy" id="722753"/>
    <lineage>
        <taxon>Eukaryota</taxon>
        <taxon>Sar</taxon>
        <taxon>Stramenopiles</taxon>
        <taxon>Ochrophyta</taxon>
        <taxon>Bolidophyceae</taxon>
        <taxon>Parmales</taxon>
        <taxon>Triparmaceae</taxon>
        <taxon>Triparma</taxon>
    </lineage>
</organism>
<feature type="region of interest" description="Disordered" evidence="1">
    <location>
        <begin position="30"/>
        <end position="129"/>
    </location>
</feature>
<reference evidence="3" key="1">
    <citation type="journal article" date="2023" name="Commun. Biol.">
        <title>Genome analysis of Parmales, the sister group of diatoms, reveals the evolutionary specialization of diatoms from phago-mixotrophs to photoautotrophs.</title>
        <authorList>
            <person name="Ban H."/>
            <person name="Sato S."/>
            <person name="Yoshikawa S."/>
            <person name="Yamada K."/>
            <person name="Nakamura Y."/>
            <person name="Ichinomiya M."/>
            <person name="Sato N."/>
            <person name="Blanc-Mathieu R."/>
            <person name="Endo H."/>
            <person name="Kuwata A."/>
            <person name="Ogata H."/>
        </authorList>
    </citation>
    <scope>NUCLEOTIDE SEQUENCE [LARGE SCALE GENOMIC DNA]</scope>
</reference>
<dbReference type="Proteomes" id="UP001165065">
    <property type="component" value="Unassembled WGS sequence"/>
</dbReference>
<dbReference type="OrthoDB" id="406368at2759"/>
<protein>
    <submittedName>
        <fullName evidence="2">Uncharacterized protein</fullName>
    </submittedName>
</protein>
<name>A0A9W7L2L7_9STRA</name>
<keyword evidence="3" id="KW-1185">Reference proteome</keyword>
<accession>A0A9W7L2L7</accession>
<proteinExistence type="predicted"/>
<dbReference type="InterPro" id="IPR051291">
    <property type="entry name" value="CIMAP"/>
</dbReference>
<feature type="region of interest" description="Disordered" evidence="1">
    <location>
        <begin position="216"/>
        <end position="249"/>
    </location>
</feature>
<dbReference type="AlphaFoldDB" id="A0A9W7L2L7"/>
<gene>
    <name evidence="2" type="ORF">TrCOL_g5325</name>
</gene>
<evidence type="ECO:0000313" key="2">
    <source>
        <dbReference type="EMBL" id="GMI25782.1"/>
    </source>
</evidence>
<comment type="caution">
    <text evidence="2">The sequence shown here is derived from an EMBL/GenBank/DDBJ whole genome shotgun (WGS) entry which is preliminary data.</text>
</comment>
<feature type="region of interest" description="Disordered" evidence="1">
    <location>
        <begin position="395"/>
        <end position="492"/>
    </location>
</feature>
<dbReference type="EMBL" id="BRYA01000616">
    <property type="protein sequence ID" value="GMI25782.1"/>
    <property type="molecule type" value="Genomic_DNA"/>
</dbReference>
<feature type="compositionally biased region" description="Low complexity" evidence="1">
    <location>
        <begin position="220"/>
        <end position="231"/>
    </location>
</feature>
<evidence type="ECO:0000313" key="3">
    <source>
        <dbReference type="Proteomes" id="UP001165065"/>
    </source>
</evidence>
<sequence length="589" mass="64396">MPAPISFGARTGRDNNYVGVLKGEKESAIGPGEYRITGGIKAPKPSYAPFGTTEKRKFSGATPGKFQTPSPLDYNPMPKNEPVPIRGPFKGTAPRMPEPKRRDQTPGPGEYKIPTTIKPAKKSLQKTYFDPDPDWSRIATAPSIPANNQCYGYEESQDGNLILQRPVNAGFKGSHNDSVGPMDYKPKLTQTHKTTHVINFGKGTSRPDVTSKIAGMNKDSSSPFGSPGPGSYNLEGKTNTSAAKQPVGRKRNAVFESKVVRLKEKRASEIQGPSPTSYNIPSTLKIQERPDHVQCFGTSSNRFATNRMSTGPAPGSYGKSLSDFERKAMEARKIKMRQPAHKEAVPFGTSGGRFTKAPNAEFAAAPGSYDFQDTLANQLKKKLVSRNGAFGSTAKRFPKFETQQTSKSAPASRESLKLATGYNNPAPPTNKQKKSQAPMRGRPDKNFLSRTTNQASQEGEKTSSFADTSQRFKKTRDDFAPPPGTYDVRPRWKTNGVMPLYSGPKERIPQEKSTSGDIGPAQYNLASKSFGRKQVQNRKDILVSTSSRFNESYANDTPGAGSYYPEYSMGNLIRPTFNIAIAEGSRQFA</sequence>
<dbReference type="PANTHER" id="PTHR21580">
    <property type="entry name" value="SHIPPO-1-RELATED"/>
    <property type="match status" value="1"/>
</dbReference>
<evidence type="ECO:0000256" key="1">
    <source>
        <dbReference type="SAM" id="MobiDB-lite"/>
    </source>
</evidence>